<comment type="caution">
    <text evidence="1">The sequence shown here is derived from an EMBL/GenBank/DDBJ whole genome shotgun (WGS) entry which is preliminary data.</text>
</comment>
<dbReference type="EMBL" id="ANMO01000261">
    <property type="protein sequence ID" value="EMB13437.1"/>
    <property type="molecule type" value="Genomic_DNA"/>
</dbReference>
<proteinExistence type="predicted"/>
<reference evidence="1" key="2">
    <citation type="journal article" date="2013" name="Mar. Genomics">
        <title>Expression of sulfatases in Rhodopirellula baltica and the diversity of sulfatases in the genus Rhodopirellula.</title>
        <authorList>
            <person name="Wegner C.E."/>
            <person name="Richter-Heitmann T."/>
            <person name="Klindworth A."/>
            <person name="Klockow C."/>
            <person name="Richter M."/>
            <person name="Achstetter T."/>
            <person name="Glockner F.O."/>
            <person name="Harder J."/>
        </authorList>
    </citation>
    <scope>NUCLEOTIDE SEQUENCE [LARGE SCALE GENOMIC DNA]</scope>
    <source>
        <strain evidence="1">6C</strain>
    </source>
</reference>
<name>M2AL77_9BACT</name>
<gene>
    <name evidence="1" type="ORF">RE6C_05834</name>
</gene>
<dbReference type="AlphaFoldDB" id="M2AL77"/>
<dbReference type="Proteomes" id="UP000011529">
    <property type="component" value="Unassembled WGS sequence"/>
</dbReference>
<organism evidence="1 2">
    <name type="scientific">Rhodopirellula europaea 6C</name>
    <dbReference type="NCBI Taxonomy" id="1263867"/>
    <lineage>
        <taxon>Bacteria</taxon>
        <taxon>Pseudomonadati</taxon>
        <taxon>Planctomycetota</taxon>
        <taxon>Planctomycetia</taxon>
        <taxon>Pirellulales</taxon>
        <taxon>Pirellulaceae</taxon>
        <taxon>Rhodopirellula</taxon>
    </lineage>
</organism>
<reference evidence="1" key="1">
    <citation type="submission" date="2012-11" db="EMBL/GenBank/DDBJ databases">
        <title>Permanent draft genomes of Rhodopirellula europaea strain SH398 and 6C.</title>
        <authorList>
            <person name="Richter M."/>
            <person name="Richter-Heitmann T."/>
            <person name="Frank C."/>
            <person name="Harder J."/>
            <person name="Glockner F.O."/>
        </authorList>
    </citation>
    <scope>NUCLEOTIDE SEQUENCE</scope>
    <source>
        <strain evidence="1">6C</strain>
    </source>
</reference>
<protein>
    <submittedName>
        <fullName evidence="1">Uncharacterized protein</fullName>
    </submittedName>
</protein>
<dbReference type="PATRIC" id="fig|1263867.3.peg.6253"/>
<evidence type="ECO:0000313" key="2">
    <source>
        <dbReference type="Proteomes" id="UP000011529"/>
    </source>
</evidence>
<accession>M2AL77</accession>
<evidence type="ECO:0000313" key="1">
    <source>
        <dbReference type="EMBL" id="EMB13437.1"/>
    </source>
</evidence>
<sequence length="335" mass="36306">MHSGWRLIVATRRSETVTILCPTRSQRGAREQTGADHSDFCGWKGTFSARDGRSNLFEGIRRFSNLNLLRAFDARSNKFDRKEVQEFGLDSCIRCFAVSRSNPAVPNAKTPTCDHCGKIPPHGLVECPISRCVPDTDCLPARFAQRKQVVPRTTNLKPNLPWRFPMSRFLVPAVLALAVVACNVQEASAFGHLKSLFGGCDSGCDVACEPTCGCEPICEPVCGCEVVEPCCAPKQGLLQRLFAKKHGCDACCEPVCEPVCGCEPVCEPVCGCEVVDPCCDSAPCCDRPVMGLFKKLFSRKNACCDSGCDIVEPTCGCEYIEPSCGFEAPACGCGH</sequence>
<keyword evidence="2" id="KW-1185">Reference proteome</keyword>